<feature type="transmembrane region" description="Helical" evidence="6">
    <location>
        <begin position="129"/>
        <end position="149"/>
    </location>
</feature>
<keyword evidence="5 6" id="KW-0472">Membrane</keyword>
<feature type="transmembrane region" description="Helical" evidence="6">
    <location>
        <begin position="23"/>
        <end position="43"/>
    </location>
</feature>
<evidence type="ECO:0000256" key="4">
    <source>
        <dbReference type="ARBA" id="ARBA00022989"/>
    </source>
</evidence>
<evidence type="ECO:0000313" key="8">
    <source>
        <dbReference type="Proteomes" id="UP000325054"/>
    </source>
</evidence>
<keyword evidence="2" id="KW-1003">Cell membrane</keyword>
<protein>
    <submittedName>
        <fullName evidence="7">Oligosaccharide flippase family protein</fullName>
    </submittedName>
</protein>
<dbReference type="InterPro" id="IPR050833">
    <property type="entry name" value="Poly_Biosynth_Transport"/>
</dbReference>
<feature type="transmembrane region" description="Helical" evidence="6">
    <location>
        <begin position="316"/>
        <end position="342"/>
    </location>
</feature>
<feature type="transmembrane region" description="Helical" evidence="6">
    <location>
        <begin position="161"/>
        <end position="184"/>
    </location>
</feature>
<organism evidence="7 8">
    <name type="scientific">Rossellomorea aquimaris</name>
    <dbReference type="NCBI Taxonomy" id="189382"/>
    <lineage>
        <taxon>Bacteria</taxon>
        <taxon>Bacillati</taxon>
        <taxon>Bacillota</taxon>
        <taxon>Bacilli</taxon>
        <taxon>Bacillales</taxon>
        <taxon>Bacillaceae</taxon>
        <taxon>Rossellomorea</taxon>
    </lineage>
</organism>
<feature type="transmembrane region" description="Helical" evidence="6">
    <location>
        <begin position="382"/>
        <end position="403"/>
    </location>
</feature>
<sequence>MKNYVKGKSTVKNKILKLIKKPFVRNVAILTSGTAAAQLVGLASSPIITRLYGPESYGLMGTFMAIVSIIAPVAALTFPIAIVLPKKERDAIGLIRLSLIITISIAVISALVLLFYYRQIAHVFRLEDIANYLFLIPFVILCAGFLQVVEQWFVRTKQYAISAKVSVLQAILINGGKVGIGFVYPVTSVLIVFSSFARGLKALLMILFARRFNYKQFSIEHTEKVSLKTLFNRHKDFPMYRAPEVFLNSISGSLPILLLTSLFGPSSAAFYSIGRTVLSLPTQLIGKSVGDVFYPRISEAANVGENLTKLIKKATLTLAVVGSLPFGIVIILGPILFSFVFGEDWATAGEYARWIALWTYFGFMNRPSVMALPVLSAQAFHLIYTIIMLITRIVALTIGFYIFSSDKVAIALFGISGALLNIGLILITMIISKKYDKSKK</sequence>
<feature type="transmembrane region" description="Helical" evidence="6">
    <location>
        <begin position="63"/>
        <end position="85"/>
    </location>
</feature>
<dbReference type="Proteomes" id="UP000325054">
    <property type="component" value="Unassembled WGS sequence"/>
</dbReference>
<feature type="transmembrane region" description="Helical" evidence="6">
    <location>
        <begin position="97"/>
        <end position="117"/>
    </location>
</feature>
<dbReference type="EMBL" id="VTEW01000008">
    <property type="protein sequence ID" value="TYS78557.1"/>
    <property type="molecule type" value="Genomic_DNA"/>
</dbReference>
<evidence type="ECO:0000256" key="3">
    <source>
        <dbReference type="ARBA" id="ARBA00022692"/>
    </source>
</evidence>
<keyword evidence="3 6" id="KW-0812">Transmembrane</keyword>
<feature type="transmembrane region" description="Helical" evidence="6">
    <location>
        <begin position="409"/>
        <end position="431"/>
    </location>
</feature>
<evidence type="ECO:0000256" key="6">
    <source>
        <dbReference type="SAM" id="Phobius"/>
    </source>
</evidence>
<evidence type="ECO:0000256" key="2">
    <source>
        <dbReference type="ARBA" id="ARBA00022475"/>
    </source>
</evidence>
<dbReference type="PANTHER" id="PTHR30250">
    <property type="entry name" value="PST FAMILY PREDICTED COLANIC ACID TRANSPORTER"/>
    <property type="match status" value="1"/>
</dbReference>
<comment type="subcellular location">
    <subcellularLocation>
        <location evidence="1">Cell membrane</location>
        <topology evidence="1">Multi-pass membrane protein</topology>
    </subcellularLocation>
</comment>
<dbReference type="OrthoDB" id="109075at2"/>
<proteinExistence type="predicted"/>
<evidence type="ECO:0000256" key="5">
    <source>
        <dbReference type="ARBA" id="ARBA00023136"/>
    </source>
</evidence>
<dbReference type="PANTHER" id="PTHR30250:SF28">
    <property type="entry name" value="POLYSACCHARIDE BIOSYNTHESIS PROTEIN"/>
    <property type="match status" value="1"/>
</dbReference>
<accession>A0A5D4TS62</accession>
<reference evidence="7 8" key="1">
    <citation type="submission" date="2019-08" db="EMBL/GenBank/DDBJ databases">
        <title>Bacillus genomes from the desert of Cuatro Cienegas, Coahuila.</title>
        <authorList>
            <person name="Olmedo-Alvarez G."/>
        </authorList>
    </citation>
    <scope>NUCLEOTIDE SEQUENCE [LARGE SCALE GENOMIC DNA]</scope>
    <source>
        <strain evidence="7 8">CH451a_14T</strain>
    </source>
</reference>
<evidence type="ECO:0000313" key="7">
    <source>
        <dbReference type="EMBL" id="TYS78557.1"/>
    </source>
</evidence>
<name>A0A5D4TS62_9BACI</name>
<evidence type="ECO:0000256" key="1">
    <source>
        <dbReference type="ARBA" id="ARBA00004651"/>
    </source>
</evidence>
<keyword evidence="4 6" id="KW-1133">Transmembrane helix</keyword>
<feature type="transmembrane region" description="Helical" evidence="6">
    <location>
        <begin position="354"/>
        <end position="375"/>
    </location>
</feature>
<comment type="caution">
    <text evidence="7">The sequence shown here is derived from an EMBL/GenBank/DDBJ whole genome shotgun (WGS) entry which is preliminary data.</text>
</comment>
<dbReference type="Pfam" id="PF13440">
    <property type="entry name" value="Polysacc_synt_3"/>
    <property type="match status" value="1"/>
</dbReference>
<dbReference type="AlphaFoldDB" id="A0A5D4TS62"/>
<gene>
    <name evidence="7" type="ORF">FZC80_12505</name>
</gene>
<dbReference type="GO" id="GO:0005886">
    <property type="term" value="C:plasma membrane"/>
    <property type="evidence" value="ECO:0007669"/>
    <property type="project" value="UniProtKB-SubCell"/>
</dbReference>